<dbReference type="InterPro" id="IPR001680">
    <property type="entry name" value="WD40_rpt"/>
</dbReference>
<protein>
    <submittedName>
        <fullName evidence="6">Uncharacterized protein</fullName>
    </submittedName>
</protein>
<dbReference type="PROSITE" id="PS00678">
    <property type="entry name" value="WD_REPEATS_1"/>
    <property type="match status" value="1"/>
</dbReference>
<evidence type="ECO:0000313" key="6">
    <source>
        <dbReference type="EMBL" id="WVN89670.1"/>
    </source>
</evidence>
<dbReference type="GO" id="GO:0045943">
    <property type="term" value="P:positive regulation of transcription by RNA polymerase I"/>
    <property type="evidence" value="ECO:0007669"/>
    <property type="project" value="TreeGrafter"/>
</dbReference>
<reference evidence="6" key="3">
    <citation type="submission" date="2024-01" db="EMBL/GenBank/DDBJ databases">
        <authorList>
            <person name="Coelho M.A."/>
            <person name="David-Palma M."/>
            <person name="Shea T."/>
            <person name="Sun S."/>
            <person name="Cuomo C.A."/>
            <person name="Heitman J."/>
        </authorList>
    </citation>
    <scope>NUCLEOTIDE SEQUENCE</scope>
    <source>
        <strain evidence="6">CBS 7841</strain>
    </source>
</reference>
<dbReference type="GeneID" id="91089109"/>
<dbReference type="FunFam" id="2.130.10.10:FF:000926">
    <property type="entry name" value="U3 small nucleolar RNA-associated protein 15"/>
    <property type="match status" value="1"/>
</dbReference>
<evidence type="ECO:0000313" key="7">
    <source>
        <dbReference type="Proteomes" id="UP000094043"/>
    </source>
</evidence>
<dbReference type="OrthoDB" id="431715at2759"/>
<evidence type="ECO:0000256" key="1">
    <source>
        <dbReference type="ARBA" id="ARBA00004604"/>
    </source>
</evidence>
<dbReference type="GO" id="GO:0005730">
    <property type="term" value="C:nucleolus"/>
    <property type="evidence" value="ECO:0007669"/>
    <property type="project" value="UniProtKB-SubCell"/>
</dbReference>
<name>A0A1E3IMZ9_9TREE</name>
<gene>
    <name evidence="6" type="ORF">L203_104900</name>
</gene>
<reference evidence="6" key="1">
    <citation type="submission" date="2016-06" db="EMBL/GenBank/DDBJ databases">
        <authorList>
            <person name="Cuomo C."/>
            <person name="Litvintseva A."/>
            <person name="Heitman J."/>
            <person name="Chen Y."/>
            <person name="Sun S."/>
            <person name="Springer D."/>
            <person name="Dromer F."/>
            <person name="Young S."/>
            <person name="Zeng Q."/>
            <person name="Chapman S."/>
            <person name="Gujja S."/>
            <person name="Saif S."/>
            <person name="Birren B."/>
        </authorList>
    </citation>
    <scope>NUCLEOTIDE SEQUENCE</scope>
    <source>
        <strain evidence="6">CBS 7841</strain>
    </source>
</reference>
<keyword evidence="7" id="KW-1185">Reference proteome</keyword>
<evidence type="ECO:0000256" key="2">
    <source>
        <dbReference type="ARBA" id="ARBA00022552"/>
    </source>
</evidence>
<dbReference type="InterPro" id="IPR036322">
    <property type="entry name" value="WD40_repeat_dom_sf"/>
</dbReference>
<keyword evidence="3" id="KW-0853">WD repeat</keyword>
<dbReference type="VEuPathDB" id="FungiDB:L203_01891"/>
<dbReference type="InterPro" id="IPR019775">
    <property type="entry name" value="WD40_repeat_CS"/>
</dbReference>
<dbReference type="InterPro" id="IPR015943">
    <property type="entry name" value="WD40/YVTN_repeat-like_dom_sf"/>
</dbReference>
<comment type="subcellular location">
    <subcellularLocation>
        <location evidence="1">Nucleus</location>
        <location evidence="1">Nucleolus</location>
    </subcellularLocation>
</comment>
<dbReference type="GO" id="GO:0006364">
    <property type="term" value="P:rRNA processing"/>
    <property type="evidence" value="ECO:0007669"/>
    <property type="project" value="UniProtKB-KW"/>
</dbReference>
<dbReference type="SMART" id="SM00320">
    <property type="entry name" value="WD40"/>
    <property type="match status" value="6"/>
</dbReference>
<proteinExistence type="predicted"/>
<accession>A0A1E3IMZ9</accession>
<evidence type="ECO:0000256" key="3">
    <source>
        <dbReference type="ARBA" id="ARBA00022574"/>
    </source>
</evidence>
<evidence type="ECO:0000256" key="4">
    <source>
        <dbReference type="ARBA" id="ARBA00022737"/>
    </source>
</evidence>
<reference evidence="6" key="2">
    <citation type="journal article" date="2022" name="Elife">
        <title>Obligate sexual reproduction of a homothallic fungus closely related to the Cryptococcus pathogenic species complex.</title>
        <authorList>
            <person name="Passer A.R."/>
            <person name="Clancey S.A."/>
            <person name="Shea T."/>
            <person name="David-Palma M."/>
            <person name="Averette A.F."/>
            <person name="Boekhout T."/>
            <person name="Porcel B.M."/>
            <person name="Nowrousian M."/>
            <person name="Cuomo C.A."/>
            <person name="Sun S."/>
            <person name="Heitman J."/>
            <person name="Coelho M.A."/>
        </authorList>
    </citation>
    <scope>NUCLEOTIDE SEQUENCE</scope>
    <source>
        <strain evidence="6">CBS 7841</strain>
    </source>
</reference>
<organism evidence="6 7">
    <name type="scientific">Cryptococcus depauperatus CBS 7841</name>
    <dbReference type="NCBI Taxonomy" id="1295531"/>
    <lineage>
        <taxon>Eukaryota</taxon>
        <taxon>Fungi</taxon>
        <taxon>Dikarya</taxon>
        <taxon>Basidiomycota</taxon>
        <taxon>Agaricomycotina</taxon>
        <taxon>Tremellomycetes</taxon>
        <taxon>Tremellales</taxon>
        <taxon>Cryptococcaceae</taxon>
        <taxon>Cryptococcus</taxon>
    </lineage>
</organism>
<sequence length="526" mass="57778">MEFLPLRTLPSAPRQHSTSNPHSAHFHAFRHPLFIKHPAAITHIHFCPTVPYRYAVTSSTRVLIYAPKTGKVVKTISRFKDTARGGEFRKDGKLVVAGGDDGVVQVFDVNSRAVLRTMKGHNQPVRVTHFSSHNPQILSASDDTTVRLWDLSTQQCLSTFDSHTDYVRSAVFSPIDPNLILTGSYDSTLRLHDVRMASSEANVVTMRHGGSPVEDLLFFPSSPVTVSVGGPILRVWDLAMAGKCVRALSNHQKTVTCVSFDGTKGRVLTGGLDMMVKVYDVEDWKVVHTMRYPAPVMSLAVSPDDTHIAAGLSDGTLSVRRRVPKVSEITSEAAQNTAITNGTYGYFADMEAIFGTGYIKAKGKDKGPAVGPADEFRVETRRKKRLRDFDKYLKTFKYSAALDAGLNKNVRPTTAFALIQELVHRDALRIALSGRDDVTLEPVLNFIARHITDPRFGEMAADVAGLILDIYTPILGQSPTLDEMLGKVKTRVERELGFQKELIKLRGALDMVLAQSALTHAGSAAA</sequence>
<dbReference type="PANTHER" id="PTHR19924:SF26">
    <property type="entry name" value="U3 SMALL NUCLEOLAR RNA-ASSOCIATED PROTEIN 15 HOMOLOG"/>
    <property type="match status" value="1"/>
</dbReference>
<dbReference type="Pfam" id="PF09384">
    <property type="entry name" value="UTP15_C"/>
    <property type="match status" value="1"/>
</dbReference>
<dbReference type="PROSITE" id="PS50082">
    <property type="entry name" value="WD_REPEATS_2"/>
    <property type="match status" value="3"/>
</dbReference>
<dbReference type="PROSITE" id="PS50294">
    <property type="entry name" value="WD_REPEATS_REGION"/>
    <property type="match status" value="2"/>
</dbReference>
<keyword evidence="5" id="KW-0539">Nucleus</keyword>
<dbReference type="PANTHER" id="PTHR19924">
    <property type="entry name" value="UTP15 U3 SMALL NUCLEOLAR RNA-ASSOCIATED PROTEIN 15 FAMILY MEMBER"/>
    <property type="match status" value="1"/>
</dbReference>
<dbReference type="CDD" id="cd00200">
    <property type="entry name" value="WD40"/>
    <property type="match status" value="1"/>
</dbReference>
<dbReference type="Proteomes" id="UP000094043">
    <property type="component" value="Chromosome 6"/>
</dbReference>
<keyword evidence="2" id="KW-0698">rRNA processing</keyword>
<dbReference type="Pfam" id="PF00400">
    <property type="entry name" value="WD40"/>
    <property type="match status" value="4"/>
</dbReference>
<dbReference type="RefSeq" id="XP_066070370.1">
    <property type="nucleotide sequence ID" value="XM_066214273.1"/>
</dbReference>
<dbReference type="EMBL" id="CP143789">
    <property type="protein sequence ID" value="WVN89670.1"/>
    <property type="molecule type" value="Genomic_DNA"/>
</dbReference>
<dbReference type="Gene3D" id="2.130.10.10">
    <property type="entry name" value="YVTN repeat-like/Quinoprotein amine dehydrogenase"/>
    <property type="match status" value="2"/>
</dbReference>
<dbReference type="KEGG" id="cdep:91089109"/>
<dbReference type="InterPro" id="IPR018983">
    <property type="entry name" value="U3_snoRNA-assocProt_15_C"/>
</dbReference>
<dbReference type="AlphaFoldDB" id="A0A1E3IMZ9"/>
<keyword evidence="4" id="KW-0677">Repeat</keyword>
<dbReference type="SUPFAM" id="SSF50978">
    <property type="entry name" value="WD40 repeat-like"/>
    <property type="match status" value="1"/>
</dbReference>
<evidence type="ECO:0000256" key="5">
    <source>
        <dbReference type="ARBA" id="ARBA00023242"/>
    </source>
</evidence>